<dbReference type="AlphaFoldDB" id="A0A9N7Y6M4"/>
<feature type="non-terminal residue" evidence="2">
    <location>
        <position position="1"/>
    </location>
</feature>
<evidence type="ECO:0000313" key="2">
    <source>
        <dbReference type="EMBL" id="CAB1420360.1"/>
    </source>
</evidence>
<reference evidence="2" key="1">
    <citation type="submission" date="2020-03" db="EMBL/GenBank/DDBJ databases">
        <authorList>
            <person name="Weist P."/>
        </authorList>
    </citation>
    <scope>NUCLEOTIDE SEQUENCE</scope>
</reference>
<name>A0A9N7Y6M4_PLEPL</name>
<accession>A0A9N7Y6M4</accession>
<proteinExistence type="predicted"/>
<evidence type="ECO:0000256" key="1">
    <source>
        <dbReference type="SAM" id="MobiDB-lite"/>
    </source>
</evidence>
<evidence type="ECO:0000313" key="3">
    <source>
        <dbReference type="Proteomes" id="UP001153269"/>
    </source>
</evidence>
<organism evidence="2 3">
    <name type="scientific">Pleuronectes platessa</name>
    <name type="common">European plaice</name>
    <dbReference type="NCBI Taxonomy" id="8262"/>
    <lineage>
        <taxon>Eukaryota</taxon>
        <taxon>Metazoa</taxon>
        <taxon>Chordata</taxon>
        <taxon>Craniata</taxon>
        <taxon>Vertebrata</taxon>
        <taxon>Euteleostomi</taxon>
        <taxon>Actinopterygii</taxon>
        <taxon>Neopterygii</taxon>
        <taxon>Teleostei</taxon>
        <taxon>Neoteleostei</taxon>
        <taxon>Acanthomorphata</taxon>
        <taxon>Carangaria</taxon>
        <taxon>Pleuronectiformes</taxon>
        <taxon>Pleuronectoidei</taxon>
        <taxon>Pleuronectidae</taxon>
        <taxon>Pleuronectes</taxon>
    </lineage>
</organism>
<dbReference type="Proteomes" id="UP001153269">
    <property type="component" value="Unassembled WGS sequence"/>
</dbReference>
<protein>
    <submittedName>
        <fullName evidence="2">Uncharacterized protein</fullName>
    </submittedName>
</protein>
<comment type="caution">
    <text evidence="2">The sequence shown here is derived from an EMBL/GenBank/DDBJ whole genome shotgun (WGS) entry which is preliminary data.</text>
</comment>
<dbReference type="EMBL" id="CADEAL010000447">
    <property type="protein sequence ID" value="CAB1420360.1"/>
    <property type="molecule type" value="Genomic_DNA"/>
</dbReference>
<dbReference type="Gene3D" id="3.30.450.200">
    <property type="match status" value="1"/>
</dbReference>
<sequence>MGHMISAETGGEVTARTEEGDAGDSHGPDSRCRAEPSRAERSRRQPRSCRDVVAQTMDSRIKESPERTFDLVLQVSCPAAEHEDPTVLWSFPQDHTDQ</sequence>
<feature type="compositionally biased region" description="Basic and acidic residues" evidence="1">
    <location>
        <begin position="15"/>
        <end position="43"/>
    </location>
</feature>
<feature type="region of interest" description="Disordered" evidence="1">
    <location>
        <begin position="1"/>
        <end position="54"/>
    </location>
</feature>
<keyword evidence="3" id="KW-1185">Reference proteome</keyword>
<gene>
    <name evidence="2" type="ORF">PLEPLA_LOCUS8235</name>
</gene>